<dbReference type="EMBL" id="AEEH01000039">
    <property type="protein sequence ID" value="EFM25338.1"/>
    <property type="molecule type" value="Genomic_DNA"/>
</dbReference>
<reference evidence="10 11" key="1">
    <citation type="submission" date="2010-07" db="EMBL/GenBank/DDBJ databases">
        <authorList>
            <person name="Muzny D."/>
            <person name="Qin X."/>
            <person name="Deng J."/>
            <person name="Jiang H."/>
            <person name="Liu Y."/>
            <person name="Qu J."/>
            <person name="Song X.-Z."/>
            <person name="Zhang L."/>
            <person name="Thornton R."/>
            <person name="Coyle M."/>
            <person name="Francisco L."/>
            <person name="Jackson L."/>
            <person name="Javaid M."/>
            <person name="Korchina V."/>
            <person name="Kovar C."/>
            <person name="Mata R."/>
            <person name="Mathew T."/>
            <person name="Ngo R."/>
            <person name="Nguyen L."/>
            <person name="Nguyen N."/>
            <person name="Okwuonu G."/>
            <person name="Ongeri F."/>
            <person name="Pham C."/>
            <person name="Simmons D."/>
            <person name="Wilczek-Boney K."/>
            <person name="Hale W."/>
            <person name="Jakkamsetti A."/>
            <person name="Pham P."/>
            <person name="Ruth R."/>
            <person name="San Lucas F."/>
            <person name="Warren J."/>
            <person name="Zhang J."/>
            <person name="Zhao Z."/>
            <person name="Zhou C."/>
            <person name="Zhu D."/>
            <person name="Lee S."/>
            <person name="Bess C."/>
            <person name="Blankenburg K."/>
            <person name="Forbes L."/>
            <person name="Fu Q."/>
            <person name="Gubbala S."/>
            <person name="Hirani K."/>
            <person name="Jayaseelan J.C."/>
            <person name="Lara F."/>
            <person name="Munidasa M."/>
            <person name="Palculict T."/>
            <person name="Patil S."/>
            <person name="Pu L.-L."/>
            <person name="Saada N."/>
            <person name="Tang L."/>
            <person name="Weissenberger G."/>
            <person name="Zhu Y."/>
            <person name="Hemphill L."/>
            <person name="Shang Y."/>
            <person name="Youmans B."/>
            <person name="Ayvaz T."/>
            <person name="Ross M."/>
            <person name="Santibanez J."/>
            <person name="Aqrawi P."/>
            <person name="Gross S."/>
            <person name="Joshi V."/>
            <person name="Fowler G."/>
            <person name="Nazareth L."/>
            <person name="Reid J."/>
            <person name="Worley K."/>
            <person name="Petrosino J."/>
            <person name="Highlander S."/>
            <person name="Gibbs R."/>
        </authorList>
    </citation>
    <scope>NUCLEOTIDE SEQUENCE [LARGE SCALE GENOMIC DNA]</scope>
    <source>
        <strain evidence="10 11">ATCC BAA-1640</strain>
    </source>
</reference>
<dbReference type="PANTHER" id="PTHR30588:SF0">
    <property type="entry name" value="BRANCHED-CHAIN AMINO ACID PERMEASE BRNQ"/>
    <property type="match status" value="1"/>
</dbReference>
<comment type="subcellular location">
    <subcellularLocation>
        <location evidence="1 9">Cell membrane</location>
        <topology evidence="1 9">Multi-pass membrane protein</topology>
    </subcellularLocation>
</comment>
<evidence type="ECO:0000256" key="1">
    <source>
        <dbReference type="ARBA" id="ARBA00004651"/>
    </source>
</evidence>
<dbReference type="GO" id="GO:0005304">
    <property type="term" value="F:L-valine transmembrane transporter activity"/>
    <property type="evidence" value="ECO:0007669"/>
    <property type="project" value="TreeGrafter"/>
</dbReference>
<dbReference type="Pfam" id="PF05525">
    <property type="entry name" value="Branch_AA_trans"/>
    <property type="match status" value="1"/>
</dbReference>
<accession>E0NLE8</accession>
<feature type="transmembrane region" description="Helical" evidence="9">
    <location>
        <begin position="23"/>
        <end position="42"/>
    </location>
</feature>
<feature type="transmembrane region" description="Helical" evidence="9">
    <location>
        <begin position="346"/>
        <end position="367"/>
    </location>
</feature>
<keyword evidence="4" id="KW-1003">Cell membrane</keyword>
<organism evidence="10 11">
    <name type="scientific">Peptoniphilus duerdenii ATCC BAA-1640</name>
    <dbReference type="NCBI Taxonomy" id="862517"/>
    <lineage>
        <taxon>Bacteria</taxon>
        <taxon>Bacillati</taxon>
        <taxon>Bacillota</taxon>
        <taxon>Tissierellia</taxon>
        <taxon>Tissierellales</taxon>
        <taxon>Peptoniphilaceae</taxon>
        <taxon>Peptoniphilus</taxon>
    </lineage>
</organism>
<feature type="transmembrane region" description="Helical" evidence="9">
    <location>
        <begin position="419"/>
        <end position="437"/>
    </location>
</feature>
<keyword evidence="7 9" id="KW-1133">Transmembrane helix</keyword>
<protein>
    <recommendedName>
        <fullName evidence="9">Branched-chain amino acid transport system carrier protein</fullName>
    </recommendedName>
</protein>
<comment type="similarity">
    <text evidence="2 9">Belongs to the branched chain amino acid transporter family.</text>
</comment>
<dbReference type="NCBIfam" id="TIGR00796">
    <property type="entry name" value="livcs"/>
    <property type="match status" value="1"/>
</dbReference>
<dbReference type="GO" id="GO:0015820">
    <property type="term" value="P:L-leucine transport"/>
    <property type="evidence" value="ECO:0007669"/>
    <property type="project" value="TreeGrafter"/>
</dbReference>
<dbReference type="InterPro" id="IPR004685">
    <property type="entry name" value="Brnchd-chn_aa_trnsp_Livcs"/>
</dbReference>
<feature type="transmembrane region" description="Helical" evidence="9">
    <location>
        <begin position="239"/>
        <end position="261"/>
    </location>
</feature>
<dbReference type="AlphaFoldDB" id="E0NLE8"/>
<feature type="transmembrane region" description="Helical" evidence="9">
    <location>
        <begin position="289"/>
        <end position="310"/>
    </location>
</feature>
<feature type="transmembrane region" description="Helical" evidence="9">
    <location>
        <begin position="131"/>
        <end position="149"/>
    </location>
</feature>
<comment type="function">
    <text evidence="9">Component of the transport system for branched-chain amino acids.</text>
</comment>
<evidence type="ECO:0000256" key="6">
    <source>
        <dbReference type="ARBA" id="ARBA00022970"/>
    </source>
</evidence>
<keyword evidence="3 9" id="KW-0813">Transport</keyword>
<evidence type="ECO:0000313" key="10">
    <source>
        <dbReference type="EMBL" id="EFM25338.1"/>
    </source>
</evidence>
<keyword evidence="8 9" id="KW-0472">Membrane</keyword>
<dbReference type="GO" id="GO:0015188">
    <property type="term" value="F:L-isoleucine transmembrane transporter activity"/>
    <property type="evidence" value="ECO:0007669"/>
    <property type="project" value="TreeGrafter"/>
</dbReference>
<evidence type="ECO:0000313" key="11">
    <source>
        <dbReference type="Proteomes" id="UP000003280"/>
    </source>
</evidence>
<feature type="transmembrane region" description="Helical" evidence="9">
    <location>
        <begin position="54"/>
        <end position="77"/>
    </location>
</feature>
<feature type="transmembrane region" description="Helical" evidence="9">
    <location>
        <begin position="202"/>
        <end position="218"/>
    </location>
</feature>
<comment type="caution">
    <text evidence="10">The sequence shown here is derived from an EMBL/GenBank/DDBJ whole genome shotgun (WGS) entry which is preliminary data.</text>
</comment>
<feature type="transmembrane region" description="Helical" evidence="9">
    <location>
        <begin position="322"/>
        <end position="340"/>
    </location>
</feature>
<dbReference type="Proteomes" id="UP000003280">
    <property type="component" value="Unassembled WGS sequence"/>
</dbReference>
<dbReference type="GO" id="GO:0015818">
    <property type="term" value="P:isoleucine transport"/>
    <property type="evidence" value="ECO:0007669"/>
    <property type="project" value="TreeGrafter"/>
</dbReference>
<evidence type="ECO:0000256" key="2">
    <source>
        <dbReference type="ARBA" id="ARBA00008540"/>
    </source>
</evidence>
<dbReference type="eggNOG" id="COG1114">
    <property type="taxonomic scope" value="Bacteria"/>
</dbReference>
<dbReference type="GO" id="GO:0005886">
    <property type="term" value="C:plasma membrane"/>
    <property type="evidence" value="ECO:0007669"/>
    <property type="project" value="UniProtKB-SubCell"/>
</dbReference>
<evidence type="ECO:0000256" key="9">
    <source>
        <dbReference type="RuleBase" id="RU362122"/>
    </source>
</evidence>
<evidence type="ECO:0000256" key="4">
    <source>
        <dbReference type="ARBA" id="ARBA00022475"/>
    </source>
</evidence>
<sequence>MVKYLDINDNGGVSMNKNRNKNIIISGFALFSMFFGAGNLLFAPALGEAMGKAFIPSMIGFITAGVGLVMMGAIASMKAGGSILEASSIVNPTFGQIFSTVTVLAIGPGLAIPRTAATTYEVISKGLMPNLSPVLSSTIFFILVLLFVYRPSKVVSNLGRFLTPMLLIVLGIIIVKGFVHPIGTPAEKGIVGAFGIGFEEGYQTMDALAALIFARIIYDDFVTKGYSDKKEILGMTIKSAIIAGVGLSVIYIGLVFIGASASGEGISDLGRTEMLIHLTGRLLGKFGNIALSLSMALACLTTAIGLTAYVGEYFSSLFKNKISYNVIILISSVFAAITSVRGVDNIVAISAPILVALYPTAIVIIFLNTFIEHLGKRGIVIGSIVGSLIPAVNTILNSIFGNIDIFKPLEDILPKSLVVFSWVVPVVVLAIIFNIIYKGKKQTA</sequence>
<keyword evidence="6 9" id="KW-0029">Amino-acid transport</keyword>
<keyword evidence="11" id="KW-1185">Reference proteome</keyword>
<dbReference type="PANTHER" id="PTHR30588">
    <property type="entry name" value="BRANCHED-CHAIN AMINO ACID TRANSPORT SYSTEM 2 CARRIER PROTEIN"/>
    <property type="match status" value="1"/>
</dbReference>
<feature type="transmembrane region" description="Helical" evidence="9">
    <location>
        <begin position="89"/>
        <end position="111"/>
    </location>
</feature>
<evidence type="ECO:0000256" key="8">
    <source>
        <dbReference type="ARBA" id="ARBA00023136"/>
    </source>
</evidence>
<evidence type="ECO:0000256" key="3">
    <source>
        <dbReference type="ARBA" id="ARBA00022448"/>
    </source>
</evidence>
<proteinExistence type="inferred from homology"/>
<feature type="transmembrane region" description="Helical" evidence="9">
    <location>
        <begin position="161"/>
        <end position="182"/>
    </location>
</feature>
<dbReference type="GO" id="GO:0015190">
    <property type="term" value="F:L-leucine transmembrane transporter activity"/>
    <property type="evidence" value="ECO:0007669"/>
    <property type="project" value="TreeGrafter"/>
</dbReference>
<evidence type="ECO:0000256" key="7">
    <source>
        <dbReference type="ARBA" id="ARBA00022989"/>
    </source>
</evidence>
<name>E0NLE8_9FIRM</name>
<feature type="transmembrane region" description="Helical" evidence="9">
    <location>
        <begin position="379"/>
        <end position="399"/>
    </location>
</feature>
<evidence type="ECO:0000256" key="5">
    <source>
        <dbReference type="ARBA" id="ARBA00022692"/>
    </source>
</evidence>
<gene>
    <name evidence="10" type="primary">brnQ</name>
    <name evidence="10" type="ORF">HMPREF9225_0987</name>
</gene>
<keyword evidence="5 9" id="KW-0812">Transmembrane</keyword>
<dbReference type="HOGENOM" id="CLU_036807_0_2_9"/>